<dbReference type="STRING" id="984485.A0A1E4RER1"/>
<dbReference type="InterPro" id="IPR048401">
    <property type="entry name" value="SLS1_C"/>
</dbReference>
<feature type="domain" description="SLS1 C-terminal" evidence="2">
    <location>
        <begin position="63"/>
        <end position="407"/>
    </location>
</feature>
<organism evidence="3 4">
    <name type="scientific">Hyphopichia burtonii NRRL Y-1933</name>
    <dbReference type="NCBI Taxonomy" id="984485"/>
    <lineage>
        <taxon>Eukaryota</taxon>
        <taxon>Fungi</taxon>
        <taxon>Dikarya</taxon>
        <taxon>Ascomycota</taxon>
        <taxon>Saccharomycotina</taxon>
        <taxon>Pichiomycetes</taxon>
        <taxon>Debaryomycetaceae</taxon>
        <taxon>Hyphopichia</taxon>
    </lineage>
</organism>
<proteinExistence type="predicted"/>
<accession>A0A1E4RER1</accession>
<dbReference type="AlphaFoldDB" id="A0A1E4RER1"/>
<evidence type="ECO:0000313" key="4">
    <source>
        <dbReference type="Proteomes" id="UP000095085"/>
    </source>
</evidence>
<protein>
    <recommendedName>
        <fullName evidence="2">SLS1 C-terminal domain-containing protein</fullName>
    </recommendedName>
</protein>
<evidence type="ECO:0000313" key="3">
    <source>
        <dbReference type="EMBL" id="ODV65742.1"/>
    </source>
</evidence>
<gene>
    <name evidence="3" type="ORF">HYPBUDRAFT_153902</name>
</gene>
<keyword evidence="4" id="KW-1185">Reference proteome</keyword>
<feature type="region of interest" description="Disordered" evidence="1">
    <location>
        <begin position="49"/>
        <end position="76"/>
    </location>
</feature>
<feature type="compositionally biased region" description="Basic and acidic residues" evidence="1">
    <location>
        <begin position="56"/>
        <end position="74"/>
    </location>
</feature>
<dbReference type="Proteomes" id="UP000095085">
    <property type="component" value="Unassembled WGS sequence"/>
</dbReference>
<dbReference type="GeneID" id="30996345"/>
<evidence type="ECO:0000256" key="1">
    <source>
        <dbReference type="SAM" id="MobiDB-lite"/>
    </source>
</evidence>
<evidence type="ECO:0000259" key="2">
    <source>
        <dbReference type="Pfam" id="PF20778"/>
    </source>
</evidence>
<dbReference type="EMBL" id="KV454544">
    <property type="protein sequence ID" value="ODV65742.1"/>
    <property type="molecule type" value="Genomic_DNA"/>
</dbReference>
<dbReference type="OrthoDB" id="5392646at2759"/>
<dbReference type="RefSeq" id="XP_020074809.1">
    <property type="nucleotide sequence ID" value="XM_020221796.1"/>
</dbReference>
<reference evidence="4" key="1">
    <citation type="submission" date="2016-05" db="EMBL/GenBank/DDBJ databases">
        <title>Comparative genomics of biotechnologically important yeasts.</title>
        <authorList>
            <consortium name="DOE Joint Genome Institute"/>
            <person name="Riley R."/>
            <person name="Haridas S."/>
            <person name="Wolfe K.H."/>
            <person name="Lopes M.R."/>
            <person name="Hittinger C.T."/>
            <person name="Goker M."/>
            <person name="Salamov A."/>
            <person name="Wisecaver J."/>
            <person name="Long T.M."/>
            <person name="Aerts A.L."/>
            <person name="Barry K."/>
            <person name="Choi C."/>
            <person name="Clum A."/>
            <person name="Coughlan A.Y."/>
            <person name="Deshpande S."/>
            <person name="Douglass A.P."/>
            <person name="Hanson S.J."/>
            <person name="Klenk H.-P."/>
            <person name="Labutti K."/>
            <person name="Lapidus A."/>
            <person name="Lindquist E."/>
            <person name="Lipzen A."/>
            <person name="Meier-Kolthoff J.P."/>
            <person name="Ohm R.A."/>
            <person name="Otillar R.P."/>
            <person name="Pangilinan J."/>
            <person name="Peng Y."/>
            <person name="Rokas A."/>
            <person name="Rosa C.A."/>
            <person name="Scheuner C."/>
            <person name="Sibirny A.A."/>
            <person name="Slot J.C."/>
            <person name="Stielow J.B."/>
            <person name="Sun H."/>
            <person name="Kurtzman C.P."/>
            <person name="Blackwell M."/>
            <person name="Grigoriev I.V."/>
            <person name="Jeffries T.W."/>
        </authorList>
    </citation>
    <scope>NUCLEOTIDE SEQUENCE [LARGE SCALE GENOMIC DNA]</scope>
    <source>
        <strain evidence="4">NRRL Y-1933</strain>
    </source>
</reference>
<sequence length="414" mass="46783">MLSSANVDYDDLKLDFDNAKSLPKSLISADRILEDESWGLLKSLGIGSDDMNETAKTPEAKVAEPENQRSETSGKADFNVSNVLDQSTRDNLYNQLTDFSYQANPIGLPKNQLITPIMTVTLGNILFNKPKNNESQPIPPTVTPTDLNQESNFIFNSNIPLANDKLLTLPLYNYPSLSKQDLAHFINEDPHNYSVQLKFVPTPFMEELSNDSNINNDLSKQTKYPPIEIWCELNQNSVPDIDTMQIMTAEGENNTYIALPNETSDLKVSCHLSGNVLHQDECPETSESSNDDLDDILNETTKRNSRFKNQPGIIRFLEKSKLDFSGRVTNSIESYMDVSINGTMVRYHYVNVAYRRKLEFNYSNNRLVEFNIVEGGGLGGRKVEVNFVGDFLNDLNKDDFNNLLNDSIMFIKEM</sequence>
<dbReference type="Pfam" id="PF20778">
    <property type="entry name" value="SLS1_C"/>
    <property type="match status" value="1"/>
</dbReference>
<name>A0A1E4RER1_9ASCO</name>